<name>A0A7J5D5D1_9ACTN</name>
<dbReference type="PROSITE" id="PS00211">
    <property type="entry name" value="ABC_TRANSPORTER_1"/>
    <property type="match status" value="1"/>
</dbReference>
<accession>A0A7J5D5D1</accession>
<dbReference type="SMART" id="SM00382">
    <property type="entry name" value="AAA"/>
    <property type="match status" value="1"/>
</dbReference>
<dbReference type="CDD" id="cd03230">
    <property type="entry name" value="ABC_DR_subfamily_A"/>
    <property type="match status" value="1"/>
</dbReference>
<dbReference type="GO" id="GO:0005524">
    <property type="term" value="F:ATP binding"/>
    <property type="evidence" value="ECO:0007669"/>
    <property type="project" value="UniProtKB-KW"/>
</dbReference>
<dbReference type="InterPro" id="IPR017871">
    <property type="entry name" value="ABC_transporter-like_CS"/>
</dbReference>
<evidence type="ECO:0000256" key="1">
    <source>
        <dbReference type="ARBA" id="ARBA00022741"/>
    </source>
</evidence>
<dbReference type="PANTHER" id="PTHR43038:SF3">
    <property type="entry name" value="ABC TRANSPORTER G FAMILY MEMBER 20 ISOFORM X1"/>
    <property type="match status" value="1"/>
</dbReference>
<dbReference type="InterPro" id="IPR027417">
    <property type="entry name" value="P-loop_NTPase"/>
</dbReference>
<dbReference type="Pfam" id="PF00005">
    <property type="entry name" value="ABC_tran"/>
    <property type="match status" value="1"/>
</dbReference>
<gene>
    <name evidence="5" type="ORF">F8144_39765</name>
</gene>
<dbReference type="Proteomes" id="UP000442990">
    <property type="component" value="Unassembled WGS sequence"/>
</dbReference>
<feature type="domain" description="ABC transporter" evidence="4">
    <location>
        <begin position="22"/>
        <end position="253"/>
    </location>
</feature>
<dbReference type="EMBL" id="WBKG01000053">
    <property type="protein sequence ID" value="KAB1978347.1"/>
    <property type="molecule type" value="Genomic_DNA"/>
</dbReference>
<dbReference type="SUPFAM" id="SSF52540">
    <property type="entry name" value="P-loop containing nucleoside triphosphate hydrolases"/>
    <property type="match status" value="1"/>
</dbReference>
<dbReference type="Gene3D" id="3.40.50.300">
    <property type="entry name" value="P-loop containing nucleotide triphosphate hydrolases"/>
    <property type="match status" value="1"/>
</dbReference>
<keyword evidence="1" id="KW-0547">Nucleotide-binding</keyword>
<reference evidence="5 6" key="1">
    <citation type="submission" date="2019-09" db="EMBL/GenBank/DDBJ databases">
        <title>Isolation and identification of active actinomycetes.</title>
        <authorList>
            <person name="Yu Z."/>
            <person name="Han C."/>
            <person name="Yu B."/>
        </authorList>
    </citation>
    <scope>NUCLEOTIDE SEQUENCE [LARGE SCALE GENOMIC DNA]</scope>
    <source>
        <strain evidence="5 6">NEAU-H2</strain>
    </source>
</reference>
<dbReference type="GO" id="GO:0016887">
    <property type="term" value="F:ATP hydrolysis activity"/>
    <property type="evidence" value="ECO:0007669"/>
    <property type="project" value="InterPro"/>
</dbReference>
<comment type="caution">
    <text evidence="5">The sequence shown here is derived from an EMBL/GenBank/DDBJ whole genome shotgun (WGS) entry which is preliminary data.</text>
</comment>
<dbReference type="PROSITE" id="PS50893">
    <property type="entry name" value="ABC_TRANSPORTER_2"/>
    <property type="match status" value="1"/>
</dbReference>
<dbReference type="AlphaFoldDB" id="A0A7J5D5D1"/>
<evidence type="ECO:0000256" key="2">
    <source>
        <dbReference type="ARBA" id="ARBA00022840"/>
    </source>
</evidence>
<sequence length="293" mass="30909">MIIRSRPPDPTGTAVSLSPPAVRAEGLTVVRGTRTVLHGLDFTVPRGQITGLLGPSGCGKSTLMRATVGTQAKVGGTLEVLGLPAGDAALRSRIGYVTQAPSVYDDLTVRQNLDYFAAILDPGRAAAERRHADVTRVIADVDLTSRADALAGNLSGGQRSRVSLAVALLGAPELLVLDEPTVGLDPVLRRDLWNLFHSIAEERGTTLLISSHVMDEAERCHRLLLMREGGILADDTPEALRERTGSDTVEAAFLHLVDEAVAAAREPAPTTAGKSPDAQPPATGPDSREETAR</sequence>
<dbReference type="PANTHER" id="PTHR43038">
    <property type="entry name" value="ATP-BINDING CASSETTE, SUB-FAMILY H, MEMBER 1"/>
    <property type="match status" value="1"/>
</dbReference>
<organism evidence="5 6">
    <name type="scientific">Streptomyces triticiradicis</name>
    <dbReference type="NCBI Taxonomy" id="2651189"/>
    <lineage>
        <taxon>Bacteria</taxon>
        <taxon>Bacillati</taxon>
        <taxon>Actinomycetota</taxon>
        <taxon>Actinomycetes</taxon>
        <taxon>Kitasatosporales</taxon>
        <taxon>Streptomycetaceae</taxon>
        <taxon>Streptomyces</taxon>
    </lineage>
</organism>
<evidence type="ECO:0000313" key="5">
    <source>
        <dbReference type="EMBL" id="KAB1978347.1"/>
    </source>
</evidence>
<dbReference type="InterPro" id="IPR003439">
    <property type="entry name" value="ABC_transporter-like_ATP-bd"/>
</dbReference>
<evidence type="ECO:0000313" key="6">
    <source>
        <dbReference type="Proteomes" id="UP000442990"/>
    </source>
</evidence>
<evidence type="ECO:0000256" key="3">
    <source>
        <dbReference type="SAM" id="MobiDB-lite"/>
    </source>
</evidence>
<protein>
    <submittedName>
        <fullName evidence="5">ABC transporter ATP-binding protein</fullName>
    </submittedName>
</protein>
<dbReference type="InterPro" id="IPR003593">
    <property type="entry name" value="AAA+_ATPase"/>
</dbReference>
<keyword evidence="2 5" id="KW-0067">ATP-binding</keyword>
<dbReference type="RefSeq" id="WP_151474291.1">
    <property type="nucleotide sequence ID" value="NZ_WBKG01000053.1"/>
</dbReference>
<keyword evidence="6" id="KW-1185">Reference proteome</keyword>
<evidence type="ECO:0000259" key="4">
    <source>
        <dbReference type="PROSITE" id="PS50893"/>
    </source>
</evidence>
<proteinExistence type="predicted"/>
<feature type="region of interest" description="Disordered" evidence="3">
    <location>
        <begin position="264"/>
        <end position="293"/>
    </location>
</feature>